<dbReference type="CDD" id="cd00610">
    <property type="entry name" value="OAT_like"/>
    <property type="match status" value="1"/>
</dbReference>
<sequence length="396" mass="43263">MSEALVETSAVINTYNRFPVTIVKGKGSYVWTDSNAKYLDYTSGIATCNLGHVPEKVQIKVKDQLDLLWHCSNLYDIPAQQELAQLLVDNSRFDKAFFCNSGAEANEAAIKIAKKYAKDHGNDQRVEIVTFSNSFHGRTGTTMAATAQAKIHEGFTPLTPGFRYLALNDPDALEVIDNGKTTAVLLELVQGEGGVNPVDSSWIKQLEAICKQHDILLMVDEIQTGMGRTGSLFAYEQFEIEPDVMTLAKGLGSGIVIGALIVKDSVAESFQPGTHGSTFGGNPIAMSAGIATIETMLDKDFLSNVKEKSEWFLGSLNELQESHSSIKEIRGLGLLIGVQMTSEAGTWITKFREKGILVLSAGSNVLRILPPLTTTKEELAQFIAIFQELLIENERI</sequence>
<dbReference type="InterPro" id="IPR015422">
    <property type="entry name" value="PyrdxlP-dep_Trfase_small"/>
</dbReference>
<comment type="miscellaneous">
    <text evidence="5">May also have succinyldiaminopimelate aminotransferase activity, thus carrying out the corresponding step in lysine biosynthesis.</text>
</comment>
<evidence type="ECO:0000256" key="3">
    <source>
        <dbReference type="ARBA" id="ARBA00022679"/>
    </source>
</evidence>
<protein>
    <recommendedName>
        <fullName evidence="5">Acetylornithine aminotransferase</fullName>
        <shortName evidence="5">ACOAT</shortName>
        <ecNumber evidence="5">2.6.1.11</ecNumber>
    </recommendedName>
</protein>
<comment type="subunit">
    <text evidence="5">Homodimer.</text>
</comment>
<dbReference type="OrthoDB" id="9807885at2"/>
<dbReference type="Pfam" id="PF00202">
    <property type="entry name" value="Aminotran_3"/>
    <property type="match status" value="1"/>
</dbReference>
<evidence type="ECO:0000256" key="1">
    <source>
        <dbReference type="ARBA" id="ARBA00022576"/>
    </source>
</evidence>
<keyword evidence="5" id="KW-0963">Cytoplasm</keyword>
<accession>A0A3D8PT21</accession>
<keyword evidence="4 5" id="KW-0663">Pyridoxal phosphate</keyword>
<comment type="similarity">
    <text evidence="5">Belongs to the class-III pyridoxal-phosphate-dependent aminotransferase family. ArgD subfamily.</text>
</comment>
<name>A0A3D8PT21_9BACI</name>
<feature type="binding site" evidence="5">
    <location>
        <begin position="102"/>
        <end position="103"/>
    </location>
    <ligand>
        <name>pyridoxal 5'-phosphate</name>
        <dbReference type="ChEBI" id="CHEBI:597326"/>
    </ligand>
</feature>
<dbReference type="InterPro" id="IPR050103">
    <property type="entry name" value="Class-III_PLP-dep_AT"/>
</dbReference>
<dbReference type="NCBIfam" id="NF002797">
    <property type="entry name" value="PRK02936.1"/>
    <property type="match status" value="1"/>
</dbReference>
<feature type="binding site" evidence="5">
    <location>
        <position position="278"/>
    </location>
    <ligand>
        <name>pyridoxal 5'-phosphate</name>
        <dbReference type="ChEBI" id="CHEBI:597326"/>
    </ligand>
</feature>
<comment type="cofactor">
    <cofactor evidence="5">
        <name>pyridoxal 5'-phosphate</name>
        <dbReference type="ChEBI" id="CHEBI:597326"/>
    </cofactor>
    <text evidence="5">Binds 1 pyridoxal phosphate per subunit.</text>
</comment>
<dbReference type="PROSITE" id="PS00600">
    <property type="entry name" value="AA_TRANSFER_CLASS_3"/>
    <property type="match status" value="1"/>
</dbReference>
<keyword evidence="5" id="KW-0055">Arginine biosynthesis</keyword>
<dbReference type="InterPro" id="IPR015421">
    <property type="entry name" value="PyrdxlP-dep_Trfase_major"/>
</dbReference>
<dbReference type="EMBL" id="PIOC01000017">
    <property type="protein sequence ID" value="RDW18135.1"/>
    <property type="molecule type" value="Genomic_DNA"/>
</dbReference>
<dbReference type="GO" id="GO:0003992">
    <property type="term" value="F:N2-acetyl-L-ornithine:2-oxoglutarate 5-aminotransferase activity"/>
    <property type="evidence" value="ECO:0007669"/>
    <property type="project" value="UniProtKB-UniRule"/>
</dbReference>
<feature type="modified residue" description="N6-(pyridoxal phosphate)lysine" evidence="5">
    <location>
        <position position="249"/>
    </location>
</feature>
<dbReference type="GO" id="GO:0030170">
    <property type="term" value="F:pyridoxal phosphate binding"/>
    <property type="evidence" value="ECO:0007669"/>
    <property type="project" value="InterPro"/>
</dbReference>
<dbReference type="NCBIfam" id="TIGR00707">
    <property type="entry name" value="argD"/>
    <property type="match status" value="1"/>
</dbReference>
<evidence type="ECO:0000256" key="4">
    <source>
        <dbReference type="ARBA" id="ARBA00022898"/>
    </source>
</evidence>
<dbReference type="EC" id="2.6.1.11" evidence="5"/>
<keyword evidence="3 5" id="KW-0808">Transferase</keyword>
<keyword evidence="1 5" id="KW-0032">Aminotransferase</keyword>
<comment type="caution">
    <text evidence="6">The sequence shown here is derived from an EMBL/GenBank/DDBJ whole genome shotgun (WGS) entry which is preliminary data.</text>
</comment>
<proteinExistence type="inferred from homology"/>
<dbReference type="AlphaFoldDB" id="A0A3D8PT21"/>
<feature type="binding site" evidence="5">
    <location>
        <position position="277"/>
    </location>
    <ligand>
        <name>N(2)-acetyl-L-ornithine</name>
        <dbReference type="ChEBI" id="CHEBI:57805"/>
    </ligand>
</feature>
<dbReference type="SUPFAM" id="SSF53383">
    <property type="entry name" value="PLP-dependent transferases"/>
    <property type="match status" value="1"/>
</dbReference>
<organism evidence="6 7">
    <name type="scientific">Oceanobacillus arenosus</name>
    <dbReference type="NCBI Taxonomy" id="1229153"/>
    <lineage>
        <taxon>Bacteria</taxon>
        <taxon>Bacillati</taxon>
        <taxon>Bacillota</taxon>
        <taxon>Bacilli</taxon>
        <taxon>Bacillales</taxon>
        <taxon>Bacillaceae</taxon>
        <taxon>Oceanobacillus</taxon>
    </lineage>
</organism>
<dbReference type="HAMAP" id="MF_01107">
    <property type="entry name" value="ArgD_aminotrans_3"/>
    <property type="match status" value="1"/>
</dbReference>
<evidence type="ECO:0000256" key="5">
    <source>
        <dbReference type="HAMAP-Rule" id="MF_01107"/>
    </source>
</evidence>
<dbReference type="Proteomes" id="UP000257143">
    <property type="component" value="Unassembled WGS sequence"/>
</dbReference>
<evidence type="ECO:0000313" key="6">
    <source>
        <dbReference type="EMBL" id="RDW18135.1"/>
    </source>
</evidence>
<dbReference type="InterPro" id="IPR049704">
    <property type="entry name" value="Aminotrans_3_PPA_site"/>
</dbReference>
<feature type="binding site" evidence="5">
    <location>
        <position position="138"/>
    </location>
    <ligand>
        <name>N(2)-acetyl-L-ornithine</name>
        <dbReference type="ChEBI" id="CHEBI:57805"/>
    </ligand>
</feature>
<dbReference type="GO" id="GO:0042802">
    <property type="term" value="F:identical protein binding"/>
    <property type="evidence" value="ECO:0007669"/>
    <property type="project" value="TreeGrafter"/>
</dbReference>
<keyword evidence="7" id="KW-1185">Reference proteome</keyword>
<feature type="binding site" evidence="5">
    <location>
        <position position="135"/>
    </location>
    <ligand>
        <name>pyridoxal 5'-phosphate</name>
        <dbReference type="ChEBI" id="CHEBI:597326"/>
    </ligand>
</feature>
<evidence type="ECO:0000256" key="2">
    <source>
        <dbReference type="ARBA" id="ARBA00022605"/>
    </source>
</evidence>
<dbReference type="PANTHER" id="PTHR11986">
    <property type="entry name" value="AMINOTRANSFERASE CLASS III"/>
    <property type="match status" value="1"/>
</dbReference>
<dbReference type="InterPro" id="IPR004636">
    <property type="entry name" value="AcOrn/SuccOrn_fam"/>
</dbReference>
<dbReference type="InterPro" id="IPR005814">
    <property type="entry name" value="Aminotrans_3"/>
</dbReference>
<dbReference type="PIRSF" id="PIRSF000521">
    <property type="entry name" value="Transaminase_4ab_Lys_Orn"/>
    <property type="match status" value="1"/>
</dbReference>
<feature type="binding site" evidence="5">
    <location>
        <begin position="220"/>
        <end position="223"/>
    </location>
    <ligand>
        <name>pyridoxal 5'-phosphate</name>
        <dbReference type="ChEBI" id="CHEBI:597326"/>
    </ligand>
</feature>
<evidence type="ECO:0000313" key="7">
    <source>
        <dbReference type="Proteomes" id="UP000257143"/>
    </source>
</evidence>
<dbReference type="InterPro" id="IPR015424">
    <property type="entry name" value="PyrdxlP-dep_Trfase"/>
</dbReference>
<comment type="subcellular location">
    <subcellularLocation>
        <location evidence="5">Cytoplasm</location>
    </subcellularLocation>
</comment>
<dbReference type="NCBIfam" id="NF002325">
    <property type="entry name" value="PRK01278.1"/>
    <property type="match status" value="1"/>
</dbReference>
<dbReference type="Gene3D" id="3.40.640.10">
    <property type="entry name" value="Type I PLP-dependent aspartate aminotransferase-like (Major domain)"/>
    <property type="match status" value="1"/>
</dbReference>
<dbReference type="UniPathway" id="UPA00068">
    <property type="reaction ID" value="UER00109"/>
</dbReference>
<dbReference type="Gene3D" id="3.90.1150.10">
    <property type="entry name" value="Aspartate Aminotransferase, domain 1"/>
    <property type="match status" value="1"/>
</dbReference>
<reference evidence="7" key="1">
    <citation type="submission" date="2017-11" db="EMBL/GenBank/DDBJ databases">
        <authorList>
            <person name="Zhu W."/>
        </authorList>
    </citation>
    <scope>NUCLEOTIDE SEQUENCE [LARGE SCALE GENOMIC DNA]</scope>
    <source>
        <strain evidence="7">CAU 1183</strain>
    </source>
</reference>
<dbReference type="GO" id="GO:0006526">
    <property type="term" value="P:L-arginine biosynthetic process"/>
    <property type="evidence" value="ECO:0007669"/>
    <property type="project" value="UniProtKB-UniRule"/>
</dbReference>
<dbReference type="GO" id="GO:0005737">
    <property type="term" value="C:cytoplasm"/>
    <property type="evidence" value="ECO:0007669"/>
    <property type="project" value="UniProtKB-SubCell"/>
</dbReference>
<keyword evidence="2 5" id="KW-0028">Amino-acid biosynthesis</keyword>
<dbReference type="PANTHER" id="PTHR11986:SF79">
    <property type="entry name" value="ACETYLORNITHINE AMINOTRANSFERASE, MITOCHONDRIAL"/>
    <property type="match status" value="1"/>
</dbReference>
<dbReference type="FunFam" id="3.40.640.10:FF:000004">
    <property type="entry name" value="Acetylornithine aminotransferase"/>
    <property type="match status" value="1"/>
</dbReference>
<comment type="catalytic activity">
    <reaction evidence="5">
        <text>N(2)-acetyl-L-ornithine + 2-oxoglutarate = N-acetyl-L-glutamate 5-semialdehyde + L-glutamate</text>
        <dbReference type="Rhea" id="RHEA:18049"/>
        <dbReference type="ChEBI" id="CHEBI:16810"/>
        <dbReference type="ChEBI" id="CHEBI:29123"/>
        <dbReference type="ChEBI" id="CHEBI:29985"/>
        <dbReference type="ChEBI" id="CHEBI:57805"/>
        <dbReference type="EC" id="2.6.1.11"/>
    </reaction>
</comment>
<gene>
    <name evidence="5" type="primary">argD</name>
    <name evidence="6" type="ORF">CWR48_11125</name>
</gene>
<comment type="pathway">
    <text evidence="5">Amino-acid biosynthesis; L-arginine biosynthesis; N(2)-acetyl-L-ornithine from L-glutamate: step 4/4.</text>
</comment>
<dbReference type="RefSeq" id="WP_115773316.1">
    <property type="nucleotide sequence ID" value="NZ_PIOC01000017.1"/>
</dbReference>